<organism evidence="9 10">
    <name type="scientific">Robinsoniella peoriensis</name>
    <dbReference type="NCBI Taxonomy" id="180332"/>
    <lineage>
        <taxon>Bacteria</taxon>
        <taxon>Bacillati</taxon>
        <taxon>Bacillota</taxon>
        <taxon>Clostridia</taxon>
        <taxon>Lachnospirales</taxon>
        <taxon>Lachnospiraceae</taxon>
        <taxon>Robinsoniella</taxon>
    </lineage>
</organism>
<feature type="transmembrane region" description="Helical" evidence="8">
    <location>
        <begin position="190"/>
        <end position="208"/>
    </location>
</feature>
<evidence type="ECO:0000313" key="9">
    <source>
        <dbReference type="EMBL" id="TLC99298.1"/>
    </source>
</evidence>
<feature type="transmembrane region" description="Helical" evidence="8">
    <location>
        <begin position="142"/>
        <end position="162"/>
    </location>
</feature>
<keyword evidence="7 8" id="KW-0472">Membrane</keyword>
<feature type="transmembrane region" description="Helical" evidence="8">
    <location>
        <begin position="7"/>
        <end position="27"/>
    </location>
</feature>
<name>A0A4U8Q4H1_9FIRM</name>
<dbReference type="Proteomes" id="UP000306509">
    <property type="component" value="Unassembled WGS sequence"/>
</dbReference>
<proteinExistence type="inferred from homology"/>
<keyword evidence="4" id="KW-1003">Cell membrane</keyword>
<protein>
    <submittedName>
        <fullName evidence="9">Putative ABC transporter permease protein</fullName>
    </submittedName>
</protein>
<dbReference type="RefSeq" id="WP_027294749.1">
    <property type="nucleotide sequence ID" value="NZ_CABMJZ010000084.1"/>
</dbReference>
<dbReference type="GO" id="GO:0033214">
    <property type="term" value="P:siderophore-iron import into cell"/>
    <property type="evidence" value="ECO:0007669"/>
    <property type="project" value="TreeGrafter"/>
</dbReference>
<dbReference type="InterPro" id="IPR037294">
    <property type="entry name" value="ABC_BtuC-like"/>
</dbReference>
<reference evidence="9 10" key="1">
    <citation type="journal article" date="2019" name="Anaerobe">
        <title>Detection of Robinsoniella peoriensis in multiple bone samples of a trauma patient.</title>
        <authorList>
            <person name="Schrottner P."/>
            <person name="Hartwich K."/>
            <person name="Bunk B."/>
            <person name="Schober I."/>
            <person name="Helbig S."/>
            <person name="Rudolph W.W."/>
            <person name="Gunzer F."/>
        </authorList>
    </citation>
    <scope>NUCLEOTIDE SEQUENCE [LARGE SCALE GENOMIC DNA]</scope>
    <source>
        <strain evidence="9 10">DSM 106044</strain>
    </source>
</reference>
<dbReference type="InterPro" id="IPR000522">
    <property type="entry name" value="ABC_transptr_permease_BtuC"/>
</dbReference>
<evidence type="ECO:0000256" key="1">
    <source>
        <dbReference type="ARBA" id="ARBA00004651"/>
    </source>
</evidence>
<dbReference type="OrthoDB" id="9792889at2"/>
<dbReference type="PANTHER" id="PTHR30472:SF70">
    <property type="entry name" value="MOLYBDATE IMPORT SYSTEM PERMEASE PROTEIN MOLB"/>
    <property type="match status" value="1"/>
</dbReference>
<dbReference type="SUPFAM" id="SSF81345">
    <property type="entry name" value="ABC transporter involved in vitamin B12 uptake, BtuC"/>
    <property type="match status" value="1"/>
</dbReference>
<evidence type="ECO:0000256" key="5">
    <source>
        <dbReference type="ARBA" id="ARBA00022692"/>
    </source>
</evidence>
<evidence type="ECO:0000256" key="3">
    <source>
        <dbReference type="ARBA" id="ARBA00022448"/>
    </source>
</evidence>
<evidence type="ECO:0000256" key="8">
    <source>
        <dbReference type="SAM" id="Phobius"/>
    </source>
</evidence>
<dbReference type="PROSITE" id="PS51257">
    <property type="entry name" value="PROKAR_LIPOPROTEIN"/>
    <property type="match status" value="1"/>
</dbReference>
<keyword evidence="10" id="KW-1185">Reference proteome</keyword>
<dbReference type="GO" id="GO:0022857">
    <property type="term" value="F:transmembrane transporter activity"/>
    <property type="evidence" value="ECO:0007669"/>
    <property type="project" value="InterPro"/>
</dbReference>
<dbReference type="CDD" id="cd06550">
    <property type="entry name" value="TM_ABC_iron-siderophores_like"/>
    <property type="match status" value="1"/>
</dbReference>
<keyword evidence="5 8" id="KW-0812">Transmembrane</keyword>
<comment type="similarity">
    <text evidence="2">Belongs to the binding-protein-dependent transport system permease family. FecCD subfamily.</text>
</comment>
<evidence type="ECO:0000256" key="2">
    <source>
        <dbReference type="ARBA" id="ARBA00007935"/>
    </source>
</evidence>
<evidence type="ECO:0000256" key="6">
    <source>
        <dbReference type="ARBA" id="ARBA00022989"/>
    </source>
</evidence>
<gene>
    <name evidence="9" type="ORF">DSM106044_03898</name>
</gene>
<feature type="transmembrane region" description="Helical" evidence="8">
    <location>
        <begin position="89"/>
        <end position="107"/>
    </location>
</feature>
<evidence type="ECO:0000256" key="7">
    <source>
        <dbReference type="ARBA" id="ARBA00023136"/>
    </source>
</evidence>
<feature type="transmembrane region" description="Helical" evidence="8">
    <location>
        <begin position="113"/>
        <end position="135"/>
    </location>
</feature>
<dbReference type="PANTHER" id="PTHR30472">
    <property type="entry name" value="FERRIC ENTEROBACTIN TRANSPORT SYSTEM PERMEASE PROTEIN"/>
    <property type="match status" value="1"/>
</dbReference>
<comment type="subcellular location">
    <subcellularLocation>
        <location evidence="1">Cell membrane</location>
        <topology evidence="1">Multi-pass membrane protein</topology>
    </subcellularLocation>
</comment>
<evidence type="ECO:0000313" key="10">
    <source>
        <dbReference type="Proteomes" id="UP000306509"/>
    </source>
</evidence>
<dbReference type="GO" id="GO:0005886">
    <property type="term" value="C:plasma membrane"/>
    <property type="evidence" value="ECO:0007669"/>
    <property type="project" value="UniProtKB-SubCell"/>
</dbReference>
<dbReference type="Pfam" id="PF01032">
    <property type="entry name" value="FecCD"/>
    <property type="match status" value="1"/>
</dbReference>
<dbReference type="STRING" id="180332.GCA_000797495_02916"/>
<dbReference type="AlphaFoldDB" id="A0A4U8Q4H1"/>
<comment type="caution">
    <text evidence="9">The sequence shown here is derived from an EMBL/GenBank/DDBJ whole genome shotgun (WGS) entry which is preliminary data.</text>
</comment>
<feature type="transmembrane region" description="Helical" evidence="8">
    <location>
        <begin position="303"/>
        <end position="321"/>
    </location>
</feature>
<accession>A0A4U8Q4H1</accession>
<keyword evidence="6 8" id="KW-1133">Transmembrane helix</keyword>
<sequence length="330" mass="36030">MNTRKRFWILTIILVCVIFLSCCVGRYELSLSDIFAIITGQGKSVMDRKLFYQIRLPRTFFVVLSGGALALAGTVYQAVFQNPLVSPDVLGVSSGCSVGGILGILFLGHSALIAQGVTFAFGMGTVALAMLLVSWMRGNKRYLMIIAGIIVGSLADSVIIFLKYTADPNRELAAIEYWLMGSFQNAGWDSIIRVLPFMAGAGLLLFLFRWKMKVLILGDEEADGLGISPHFVRNISLICATILVAVVVSEAGVVSWIGLIAPHLIRMFNGDDYVKNFFQSILLGSILLLLADICSRSLAQSEIPISIFTSFFGAAVLVIFLCRGKNRHEN</sequence>
<keyword evidence="3" id="KW-0813">Transport</keyword>
<dbReference type="Gene3D" id="1.10.3470.10">
    <property type="entry name" value="ABC transporter involved in vitamin B12 uptake, BtuC"/>
    <property type="match status" value="1"/>
</dbReference>
<feature type="transmembrane region" description="Helical" evidence="8">
    <location>
        <begin position="60"/>
        <end position="80"/>
    </location>
</feature>
<evidence type="ECO:0000256" key="4">
    <source>
        <dbReference type="ARBA" id="ARBA00022475"/>
    </source>
</evidence>
<feature type="transmembrane region" description="Helical" evidence="8">
    <location>
        <begin position="235"/>
        <end position="261"/>
    </location>
</feature>
<dbReference type="EMBL" id="QGQD01000072">
    <property type="protein sequence ID" value="TLC99298.1"/>
    <property type="molecule type" value="Genomic_DNA"/>
</dbReference>